<comment type="caution">
    <text evidence="4">The sequence shown here is derived from an EMBL/GenBank/DDBJ whole genome shotgun (WGS) entry which is preliminary data.</text>
</comment>
<dbReference type="PROSITE" id="PS50297">
    <property type="entry name" value="ANK_REP_REGION"/>
    <property type="match status" value="1"/>
</dbReference>
<dbReference type="Pfam" id="PF12796">
    <property type="entry name" value="Ank_2"/>
    <property type="match status" value="1"/>
</dbReference>
<keyword evidence="5" id="KW-1185">Reference proteome</keyword>
<sequence length="157" mass="18296">MTPLQFAIEHERKEIIQLMLSQEFYFQSDKIDINQRSIKAIIGNEIEVFEKTALYMSIEKRSIDAIKAILESADIDVNEKSFHYLCNNPIEEKTALHLAAEIGDLGILKLLLEKKDIDINIEDSQGKKAIDYSKDEKVIQLLFQRKQIINFFFYIIL</sequence>
<accession>A0ABR2JFG4</accession>
<proteinExistence type="predicted"/>
<organism evidence="4 5">
    <name type="scientific">Tritrichomonas musculus</name>
    <dbReference type="NCBI Taxonomy" id="1915356"/>
    <lineage>
        <taxon>Eukaryota</taxon>
        <taxon>Metamonada</taxon>
        <taxon>Parabasalia</taxon>
        <taxon>Tritrichomonadida</taxon>
        <taxon>Tritrichomonadidae</taxon>
        <taxon>Tritrichomonas</taxon>
    </lineage>
</organism>
<dbReference type="SUPFAM" id="SSF48403">
    <property type="entry name" value="Ankyrin repeat"/>
    <property type="match status" value="1"/>
</dbReference>
<name>A0ABR2JFG4_9EUKA</name>
<evidence type="ECO:0000313" key="4">
    <source>
        <dbReference type="EMBL" id="KAK8876494.1"/>
    </source>
</evidence>
<protein>
    <recommendedName>
        <fullName evidence="6">Ankyrin repeat protein</fullName>
    </recommendedName>
</protein>
<dbReference type="PROSITE" id="PS50088">
    <property type="entry name" value="ANK_REPEAT"/>
    <property type="match status" value="1"/>
</dbReference>
<dbReference type="PANTHER" id="PTHR24141">
    <property type="entry name" value="2-5A-DEPENDENT RIBONUCLEASE"/>
    <property type="match status" value="1"/>
</dbReference>
<evidence type="ECO:0000256" key="3">
    <source>
        <dbReference type="PROSITE-ProRule" id="PRU00023"/>
    </source>
</evidence>
<keyword evidence="2 3" id="KW-0040">ANK repeat</keyword>
<dbReference type="Proteomes" id="UP001470230">
    <property type="component" value="Unassembled WGS sequence"/>
</dbReference>
<keyword evidence="1" id="KW-0677">Repeat</keyword>
<gene>
    <name evidence="4" type="ORF">M9Y10_006708</name>
</gene>
<dbReference type="SMART" id="SM00248">
    <property type="entry name" value="ANK"/>
    <property type="match status" value="2"/>
</dbReference>
<dbReference type="Gene3D" id="1.25.40.20">
    <property type="entry name" value="Ankyrin repeat-containing domain"/>
    <property type="match status" value="1"/>
</dbReference>
<dbReference type="InterPro" id="IPR002110">
    <property type="entry name" value="Ankyrin_rpt"/>
</dbReference>
<evidence type="ECO:0000313" key="5">
    <source>
        <dbReference type="Proteomes" id="UP001470230"/>
    </source>
</evidence>
<evidence type="ECO:0000256" key="2">
    <source>
        <dbReference type="ARBA" id="ARBA00023043"/>
    </source>
</evidence>
<evidence type="ECO:0008006" key="6">
    <source>
        <dbReference type="Google" id="ProtNLM"/>
    </source>
</evidence>
<feature type="repeat" description="ANK" evidence="3">
    <location>
        <begin position="91"/>
        <end position="124"/>
    </location>
</feature>
<reference evidence="4 5" key="1">
    <citation type="submission" date="2024-04" db="EMBL/GenBank/DDBJ databases">
        <title>Tritrichomonas musculus Genome.</title>
        <authorList>
            <person name="Alves-Ferreira E."/>
            <person name="Grigg M."/>
            <person name="Lorenzi H."/>
            <person name="Galac M."/>
        </authorList>
    </citation>
    <scope>NUCLEOTIDE SEQUENCE [LARGE SCALE GENOMIC DNA]</scope>
    <source>
        <strain evidence="4 5">EAF2021</strain>
    </source>
</reference>
<evidence type="ECO:0000256" key="1">
    <source>
        <dbReference type="ARBA" id="ARBA00022737"/>
    </source>
</evidence>
<dbReference type="PANTHER" id="PTHR24141:SF1">
    <property type="entry name" value="2-5A-DEPENDENT RIBONUCLEASE"/>
    <property type="match status" value="1"/>
</dbReference>
<dbReference type="EMBL" id="JAPFFF010000012">
    <property type="protein sequence ID" value="KAK8876494.1"/>
    <property type="molecule type" value="Genomic_DNA"/>
</dbReference>
<dbReference type="InterPro" id="IPR036770">
    <property type="entry name" value="Ankyrin_rpt-contain_sf"/>
</dbReference>